<evidence type="ECO:0000313" key="6">
    <source>
        <dbReference type="Proteomes" id="UP000448235"/>
    </source>
</evidence>
<dbReference type="Gene3D" id="3.40.50.720">
    <property type="entry name" value="NAD(P)-binding Rossmann-like Domain"/>
    <property type="match status" value="1"/>
</dbReference>
<proteinExistence type="inferred from homology"/>
<evidence type="ECO:0000256" key="3">
    <source>
        <dbReference type="ARBA" id="ARBA00023027"/>
    </source>
</evidence>
<protein>
    <submittedName>
        <fullName evidence="5">NAD-dependent epimerase/dehydratase family protein</fullName>
    </submittedName>
</protein>
<organism evidence="5 6">
    <name type="scientific">Halomonas icarae</name>
    <dbReference type="NCBI Taxonomy" id="2691040"/>
    <lineage>
        <taxon>Bacteria</taxon>
        <taxon>Pseudomonadati</taxon>
        <taxon>Pseudomonadota</taxon>
        <taxon>Gammaproteobacteria</taxon>
        <taxon>Oceanospirillales</taxon>
        <taxon>Halomonadaceae</taxon>
        <taxon>Halomonas</taxon>
    </lineage>
</organism>
<dbReference type="RefSeq" id="WP_161423229.1">
    <property type="nucleotide sequence ID" value="NZ_JARWMY010000027.1"/>
</dbReference>
<evidence type="ECO:0000313" key="5">
    <source>
        <dbReference type="EMBL" id="NAW12847.1"/>
    </source>
</evidence>
<dbReference type="SUPFAM" id="SSF51735">
    <property type="entry name" value="NAD(P)-binding Rossmann-fold domains"/>
    <property type="match status" value="1"/>
</dbReference>
<dbReference type="PANTHER" id="PTHR43103">
    <property type="entry name" value="NUCLEOSIDE-DIPHOSPHATE-SUGAR EPIMERASE"/>
    <property type="match status" value="1"/>
</dbReference>
<dbReference type="Proteomes" id="UP000448235">
    <property type="component" value="Unassembled WGS sequence"/>
</dbReference>
<evidence type="ECO:0000256" key="1">
    <source>
        <dbReference type="ARBA" id="ARBA00007637"/>
    </source>
</evidence>
<evidence type="ECO:0000259" key="4">
    <source>
        <dbReference type="Pfam" id="PF01370"/>
    </source>
</evidence>
<evidence type="ECO:0000256" key="2">
    <source>
        <dbReference type="ARBA" id="ARBA00023002"/>
    </source>
</evidence>
<comment type="similarity">
    <text evidence="1">Belongs to the NAD(P)-dependent epimerase/dehydratase family.</text>
</comment>
<sequence>MEKPFNRILITGAAGRLGSELRKGLAPLSNNFRLVDRVEITDIKDNEEAFVFDLADEFSVDKAVEGVEAIIHFGGAPLERPWDEILDSNIRGSYNIYESARRHGIKRVIYASSVHAIGYHKIDDNIDCDAKPRPDSLYGVSKNFVESLSSLYWDKFGIESACIRIFSSFPEPADRRMLWSWLSFDDCVRLVSACLTAPHIGHTITAGISDNKVKPINMDNAGHIGYVPHDSAEPYRESVESKTKPADPMDPATHCIGGWFVNLGHPNDEESK</sequence>
<dbReference type="AlphaFoldDB" id="A0A7X4VYT2"/>
<keyword evidence="2" id="KW-0560">Oxidoreductase</keyword>
<dbReference type="InterPro" id="IPR036291">
    <property type="entry name" value="NAD(P)-bd_dom_sf"/>
</dbReference>
<keyword evidence="6" id="KW-1185">Reference proteome</keyword>
<gene>
    <name evidence="5" type="ORF">GRB80_08315</name>
</gene>
<reference evidence="5 6" key="1">
    <citation type="submission" date="2019-12" db="EMBL/GenBank/DDBJ databases">
        <title>Draft genome sequencing of Halomonas icarensis D1-1.</title>
        <authorList>
            <person name="Pandiyan K."/>
            <person name="Kushwaha P."/>
            <person name="Gowdham M."/>
            <person name="Chakdar H."/>
            <person name="Singh A."/>
            <person name="Kumar M."/>
            <person name="Saxena A.K."/>
        </authorList>
    </citation>
    <scope>NUCLEOTIDE SEQUENCE [LARGE SCALE GENOMIC DNA]</scope>
    <source>
        <strain evidence="5 6">D1-1</strain>
    </source>
</reference>
<dbReference type="PANTHER" id="PTHR43103:SF5">
    <property type="entry name" value="4-EPIMERASE, PUTATIVE (AFU_ORTHOLOGUE AFUA_7G00360)-RELATED"/>
    <property type="match status" value="1"/>
</dbReference>
<comment type="caution">
    <text evidence="5">The sequence shown here is derived from an EMBL/GenBank/DDBJ whole genome shotgun (WGS) entry which is preliminary data.</text>
</comment>
<feature type="domain" description="NAD-dependent epimerase/dehydratase" evidence="4">
    <location>
        <begin position="8"/>
        <end position="169"/>
    </location>
</feature>
<keyword evidence="3" id="KW-0520">NAD</keyword>
<accession>A0A7X4VYT2</accession>
<name>A0A7X4VYT2_9GAMM</name>
<dbReference type="EMBL" id="WUTS01000001">
    <property type="protein sequence ID" value="NAW12847.1"/>
    <property type="molecule type" value="Genomic_DNA"/>
</dbReference>
<dbReference type="Pfam" id="PF01370">
    <property type="entry name" value="Epimerase"/>
    <property type="match status" value="1"/>
</dbReference>
<dbReference type="InterPro" id="IPR001509">
    <property type="entry name" value="Epimerase_deHydtase"/>
</dbReference>
<dbReference type="GO" id="GO:0016491">
    <property type="term" value="F:oxidoreductase activity"/>
    <property type="evidence" value="ECO:0007669"/>
    <property type="project" value="UniProtKB-KW"/>
</dbReference>